<accession>A0A975BLX3</accession>
<dbReference type="KEGG" id="dmm:dnm_036810"/>
<proteinExistence type="predicted"/>
<gene>
    <name evidence="1" type="ORF">dnm_036810</name>
</gene>
<keyword evidence="2" id="KW-1185">Reference proteome</keyword>
<dbReference type="AlphaFoldDB" id="A0A975BLX3"/>
<protein>
    <submittedName>
        <fullName evidence="1">Uncharacterized protein</fullName>
    </submittedName>
</protein>
<organism evidence="1 2">
    <name type="scientific">Desulfonema magnum</name>
    <dbReference type="NCBI Taxonomy" id="45655"/>
    <lineage>
        <taxon>Bacteria</taxon>
        <taxon>Pseudomonadati</taxon>
        <taxon>Thermodesulfobacteriota</taxon>
        <taxon>Desulfobacteria</taxon>
        <taxon>Desulfobacterales</taxon>
        <taxon>Desulfococcaceae</taxon>
        <taxon>Desulfonema</taxon>
    </lineage>
</organism>
<dbReference type="Proteomes" id="UP000663722">
    <property type="component" value="Chromosome"/>
</dbReference>
<evidence type="ECO:0000313" key="2">
    <source>
        <dbReference type="Proteomes" id="UP000663722"/>
    </source>
</evidence>
<sequence length="54" mass="5922">MSLCCKTISLIITDLGDAGNAMRRQHIYSIFITQTAKSPGGAAFIFTAHFMNEK</sequence>
<name>A0A975BLX3_9BACT</name>
<evidence type="ECO:0000313" key="1">
    <source>
        <dbReference type="EMBL" id="QTA87647.1"/>
    </source>
</evidence>
<dbReference type="EMBL" id="CP061800">
    <property type="protein sequence ID" value="QTA87647.1"/>
    <property type="molecule type" value="Genomic_DNA"/>
</dbReference>
<reference evidence="1" key="1">
    <citation type="journal article" date="2021" name="Microb. Physiol.">
        <title>Proteogenomic Insights into the Physiology of Marine, Sulfate-Reducing, Filamentous Desulfonema limicola and Desulfonema magnum.</title>
        <authorList>
            <person name="Schnaars V."/>
            <person name="Wohlbrand L."/>
            <person name="Scheve S."/>
            <person name="Hinrichs C."/>
            <person name="Reinhardt R."/>
            <person name="Rabus R."/>
        </authorList>
    </citation>
    <scope>NUCLEOTIDE SEQUENCE</scope>
    <source>
        <strain evidence="1">4be13</strain>
    </source>
</reference>